<organism evidence="2 3">
    <name type="scientific">Tagetes erecta</name>
    <name type="common">African marigold</name>
    <dbReference type="NCBI Taxonomy" id="13708"/>
    <lineage>
        <taxon>Eukaryota</taxon>
        <taxon>Viridiplantae</taxon>
        <taxon>Streptophyta</taxon>
        <taxon>Embryophyta</taxon>
        <taxon>Tracheophyta</taxon>
        <taxon>Spermatophyta</taxon>
        <taxon>Magnoliopsida</taxon>
        <taxon>eudicotyledons</taxon>
        <taxon>Gunneridae</taxon>
        <taxon>Pentapetalae</taxon>
        <taxon>asterids</taxon>
        <taxon>campanulids</taxon>
        <taxon>Asterales</taxon>
        <taxon>Asteraceae</taxon>
        <taxon>Asteroideae</taxon>
        <taxon>Heliantheae alliance</taxon>
        <taxon>Tageteae</taxon>
        <taxon>Tagetes</taxon>
    </lineage>
</organism>
<reference evidence="2" key="1">
    <citation type="journal article" date="2023" name="bioRxiv">
        <title>Improved chromosome-level genome assembly for marigold (Tagetes erecta).</title>
        <authorList>
            <person name="Jiang F."/>
            <person name="Yuan L."/>
            <person name="Wang S."/>
            <person name="Wang H."/>
            <person name="Xu D."/>
            <person name="Wang A."/>
            <person name="Fan W."/>
        </authorList>
    </citation>
    <scope>NUCLEOTIDE SEQUENCE</scope>
    <source>
        <strain evidence="2">WSJ</strain>
        <tissue evidence="2">Leaf</tissue>
    </source>
</reference>
<accession>A0AAD8K0T9</accession>
<evidence type="ECO:0000256" key="1">
    <source>
        <dbReference type="SAM" id="Phobius"/>
    </source>
</evidence>
<dbReference type="AlphaFoldDB" id="A0AAD8K0T9"/>
<gene>
    <name evidence="2" type="ORF">QVD17_37599</name>
</gene>
<name>A0AAD8K0T9_TARER</name>
<sequence>MALLLKWWWRLKNFPNQLWARVIVSTHGNSKSYRSIRVKKCLPGVWKDIVAMESEFKKSNLDIHQCLKANFGDGSLVKDYYKKVGNTILWEWKWTRDPLSNLEWAELGSLMRVLTTHSMTGNHDTWEWLNNHGSIINKNQNQQNDHDNITFTSLLRLIIIIIIILLHIAALNRH</sequence>
<dbReference type="Proteomes" id="UP001229421">
    <property type="component" value="Unassembled WGS sequence"/>
</dbReference>
<keyword evidence="3" id="KW-1185">Reference proteome</keyword>
<feature type="transmembrane region" description="Helical" evidence="1">
    <location>
        <begin position="149"/>
        <end position="171"/>
    </location>
</feature>
<keyword evidence="1" id="KW-0472">Membrane</keyword>
<evidence type="ECO:0000313" key="3">
    <source>
        <dbReference type="Proteomes" id="UP001229421"/>
    </source>
</evidence>
<protein>
    <submittedName>
        <fullName evidence="2">Uncharacterized protein</fullName>
    </submittedName>
</protein>
<dbReference type="EMBL" id="JAUHHV010000010">
    <property type="protein sequence ID" value="KAK1411055.1"/>
    <property type="molecule type" value="Genomic_DNA"/>
</dbReference>
<comment type="caution">
    <text evidence="2">The sequence shown here is derived from an EMBL/GenBank/DDBJ whole genome shotgun (WGS) entry which is preliminary data.</text>
</comment>
<keyword evidence="1" id="KW-0812">Transmembrane</keyword>
<evidence type="ECO:0000313" key="2">
    <source>
        <dbReference type="EMBL" id="KAK1411055.1"/>
    </source>
</evidence>
<keyword evidence="1" id="KW-1133">Transmembrane helix</keyword>
<proteinExistence type="predicted"/>